<reference evidence="1 2" key="1">
    <citation type="submission" date="2023-08" db="EMBL/GenBank/DDBJ databases">
        <title>Implementing the SeqCode for naming new Mesorhizobium species isolated from Vachellia karroo root nodules.</title>
        <authorList>
            <person name="Van Lill M."/>
        </authorList>
    </citation>
    <scope>NUCLEOTIDE SEQUENCE [LARGE SCALE GENOMIC DNA]</scope>
    <source>
        <strain evidence="1 2">MSK 1335</strain>
    </source>
</reference>
<protein>
    <submittedName>
        <fullName evidence="1">IS1 family transposase</fullName>
    </submittedName>
</protein>
<dbReference type="Proteomes" id="UP001276840">
    <property type="component" value="Unassembled WGS sequence"/>
</dbReference>
<dbReference type="RefSeq" id="WP_320231079.1">
    <property type="nucleotide sequence ID" value="NZ_JAVIJF010000002.1"/>
</dbReference>
<dbReference type="EMBL" id="JAVIJF010000002">
    <property type="protein sequence ID" value="MDX8523369.1"/>
    <property type="molecule type" value="Genomic_DNA"/>
</dbReference>
<name>A0ABU4ZDE9_9HYPH</name>
<keyword evidence="2" id="KW-1185">Reference proteome</keyword>
<proteinExistence type="predicted"/>
<sequence length="296" mass="33237">MNKLSLQTRVQILSMLCEGSSMRSISRVADVSINTVSKLLVDAGKFCADLHDREVRNVTSKRIQCDEIWSFVGAKAKNVSTMKQPVVGAGDVWTWTALDSDSKLIVSWLVGGRDGEYALAFMDDVKDRLANRVQLTTDGHRAYLNAVEEAFGADIDYAMLVKQYGEPESNKSPERRYSPAVCTGAVKTRVEGNPDPEHISTSHIERANLTMRMANRRFTRLTNAFSKKFDNHVHMVAIYTVWYNFIKMHKTLKMTPAMAAGVSKTLWSMEDLCEKMDAVAPKPGKRGSYKKRMENA</sequence>
<gene>
    <name evidence="1" type="ORF">RFM68_02530</name>
</gene>
<evidence type="ECO:0000313" key="1">
    <source>
        <dbReference type="EMBL" id="MDX8523369.1"/>
    </source>
</evidence>
<accession>A0ABU4ZDE9</accession>
<evidence type="ECO:0000313" key="2">
    <source>
        <dbReference type="Proteomes" id="UP001276840"/>
    </source>
</evidence>
<organism evidence="1 2">
    <name type="scientific">Mesorhizobium montanum</name>
    <dbReference type="NCBI Taxonomy" id="3072323"/>
    <lineage>
        <taxon>Bacteria</taxon>
        <taxon>Pseudomonadati</taxon>
        <taxon>Pseudomonadota</taxon>
        <taxon>Alphaproteobacteria</taxon>
        <taxon>Hyphomicrobiales</taxon>
        <taxon>Phyllobacteriaceae</taxon>
        <taxon>Mesorhizobium</taxon>
    </lineage>
</organism>
<comment type="caution">
    <text evidence="1">The sequence shown here is derived from an EMBL/GenBank/DDBJ whole genome shotgun (WGS) entry which is preliminary data.</text>
</comment>